<reference evidence="1 2" key="1">
    <citation type="journal article" date="2019" name="Sci. Rep.">
        <title>Orb-weaving spider Araneus ventricosus genome elucidates the spidroin gene catalogue.</title>
        <authorList>
            <person name="Kono N."/>
            <person name="Nakamura H."/>
            <person name="Ohtoshi R."/>
            <person name="Moran D.A.P."/>
            <person name="Shinohara A."/>
            <person name="Yoshida Y."/>
            <person name="Fujiwara M."/>
            <person name="Mori M."/>
            <person name="Tomita M."/>
            <person name="Arakawa K."/>
        </authorList>
    </citation>
    <scope>NUCLEOTIDE SEQUENCE [LARGE SCALE GENOMIC DNA]</scope>
</reference>
<proteinExistence type="predicted"/>
<name>A0A4Y2KED9_ARAVE</name>
<protein>
    <submittedName>
        <fullName evidence="1">Uncharacterized protein</fullName>
    </submittedName>
</protein>
<gene>
    <name evidence="1" type="ORF">AVEN_208717_1</name>
</gene>
<dbReference type="AlphaFoldDB" id="A0A4Y2KED9"/>
<accession>A0A4Y2KED9</accession>
<dbReference type="EMBL" id="BGPR01004553">
    <property type="protein sequence ID" value="GBN00821.1"/>
    <property type="molecule type" value="Genomic_DNA"/>
</dbReference>
<sequence>MPQGRDISSAEMNVLKHFRGPQWPAKKVSASEPEEYRLETRFHQSSEFILAWLTPGLRSKIKRFPAAVEGCLCMECRLRRRPRHLTKAQI</sequence>
<keyword evidence="2" id="KW-1185">Reference proteome</keyword>
<organism evidence="1 2">
    <name type="scientific">Araneus ventricosus</name>
    <name type="common">Orbweaver spider</name>
    <name type="synonym">Epeira ventricosa</name>
    <dbReference type="NCBI Taxonomy" id="182803"/>
    <lineage>
        <taxon>Eukaryota</taxon>
        <taxon>Metazoa</taxon>
        <taxon>Ecdysozoa</taxon>
        <taxon>Arthropoda</taxon>
        <taxon>Chelicerata</taxon>
        <taxon>Arachnida</taxon>
        <taxon>Araneae</taxon>
        <taxon>Araneomorphae</taxon>
        <taxon>Entelegynae</taxon>
        <taxon>Araneoidea</taxon>
        <taxon>Araneidae</taxon>
        <taxon>Araneus</taxon>
    </lineage>
</organism>
<evidence type="ECO:0000313" key="1">
    <source>
        <dbReference type="EMBL" id="GBN00821.1"/>
    </source>
</evidence>
<comment type="caution">
    <text evidence="1">The sequence shown here is derived from an EMBL/GenBank/DDBJ whole genome shotgun (WGS) entry which is preliminary data.</text>
</comment>
<dbReference type="Proteomes" id="UP000499080">
    <property type="component" value="Unassembled WGS sequence"/>
</dbReference>
<evidence type="ECO:0000313" key="2">
    <source>
        <dbReference type="Proteomes" id="UP000499080"/>
    </source>
</evidence>